<protein>
    <submittedName>
        <fullName evidence="1">Uncharacterized protein</fullName>
    </submittedName>
</protein>
<comment type="caution">
    <text evidence="1">The sequence shown here is derived from an EMBL/GenBank/DDBJ whole genome shotgun (WGS) entry which is preliminary data.</text>
</comment>
<evidence type="ECO:0000313" key="2">
    <source>
        <dbReference type="Proteomes" id="UP000248926"/>
    </source>
</evidence>
<name>A0A328PD70_9GAMM</name>
<dbReference type="Proteomes" id="UP000248926">
    <property type="component" value="Unassembled WGS sequence"/>
</dbReference>
<sequence>MFSPVTSEFSASALSPKRTQYQMQLKGAGPVELETAAVTAIATEDVVLAAAIVTVVDRIPRNDRPFSVADFAERIWGRQHAEVTAKLKGVIHAERTARAADNEFVRGKADPLVNLSNQLAARAIAEATPEGA</sequence>
<dbReference type="AlphaFoldDB" id="A0A328PD70"/>
<reference evidence="1 2" key="1">
    <citation type="journal article" date="2018" name="Genet. Mol. Biol.">
        <title>The genome sequence of Dyella jiangningensis FCAV SCS01 from a lignocellulose-decomposing microbial consortium metagenome reveals potential for biotechnological applications.</title>
        <authorList>
            <person name="Desiderato J.G."/>
            <person name="Alvarenga D.O."/>
            <person name="Constancio M.T.L."/>
            <person name="Alves L.M.C."/>
            <person name="Varani A.M."/>
        </authorList>
    </citation>
    <scope>NUCLEOTIDE SEQUENCE [LARGE SCALE GENOMIC DNA]</scope>
    <source>
        <strain evidence="1 2">FCAV SCS01</strain>
    </source>
</reference>
<organism evidence="1 2">
    <name type="scientific">Dyella jiangningensis</name>
    <dbReference type="NCBI Taxonomy" id="1379159"/>
    <lineage>
        <taxon>Bacteria</taxon>
        <taxon>Pseudomonadati</taxon>
        <taxon>Pseudomonadota</taxon>
        <taxon>Gammaproteobacteria</taxon>
        <taxon>Lysobacterales</taxon>
        <taxon>Rhodanobacteraceae</taxon>
        <taxon>Dyella</taxon>
    </lineage>
</organism>
<accession>A0A328PD70</accession>
<proteinExistence type="predicted"/>
<dbReference type="EMBL" id="NFZS01000001">
    <property type="protein sequence ID" value="RAO78055.1"/>
    <property type="molecule type" value="Genomic_DNA"/>
</dbReference>
<keyword evidence="2" id="KW-1185">Reference proteome</keyword>
<evidence type="ECO:0000313" key="1">
    <source>
        <dbReference type="EMBL" id="RAO78055.1"/>
    </source>
</evidence>
<gene>
    <name evidence="1" type="ORF">CA260_09570</name>
</gene>